<dbReference type="InterPro" id="IPR036942">
    <property type="entry name" value="Beta-barrel_TonB_sf"/>
</dbReference>
<gene>
    <name evidence="16" type="ORF">V474_05175</name>
</gene>
<dbReference type="Pfam" id="PF07715">
    <property type="entry name" value="Plug"/>
    <property type="match status" value="1"/>
</dbReference>
<evidence type="ECO:0000256" key="10">
    <source>
        <dbReference type="ARBA" id="ARBA00023237"/>
    </source>
</evidence>
<evidence type="ECO:0000259" key="14">
    <source>
        <dbReference type="Pfam" id="PF00593"/>
    </source>
</evidence>
<name>A0A0J7XH93_9SPHN</name>
<dbReference type="InterPro" id="IPR000531">
    <property type="entry name" value="Beta-barrel_TonB"/>
</dbReference>
<dbReference type="InterPro" id="IPR012910">
    <property type="entry name" value="Plug_dom"/>
</dbReference>
<reference evidence="16 17" key="1">
    <citation type="journal article" date="2015" name="G3 (Bethesda)">
        <title>Insights into Ongoing Evolution of the Hexachlorocyclohexane Catabolic Pathway from Comparative Genomics of Ten Sphingomonadaceae Strains.</title>
        <authorList>
            <person name="Pearce S.L."/>
            <person name="Oakeshott J.G."/>
            <person name="Pandey G."/>
        </authorList>
    </citation>
    <scope>NUCLEOTIDE SEQUENCE [LARGE SCALE GENOMIC DNA]</scope>
    <source>
        <strain evidence="16 17">LL02</strain>
    </source>
</reference>
<keyword evidence="2 11" id="KW-0813">Transport</keyword>
<keyword evidence="13" id="KW-0732">Signal</keyword>
<dbReference type="InterPro" id="IPR039426">
    <property type="entry name" value="TonB-dep_rcpt-like"/>
</dbReference>
<feature type="domain" description="TonB-dependent receptor plug" evidence="15">
    <location>
        <begin position="69"/>
        <end position="177"/>
    </location>
</feature>
<dbReference type="CDD" id="cd01347">
    <property type="entry name" value="ligand_gated_channel"/>
    <property type="match status" value="1"/>
</dbReference>
<protein>
    <submittedName>
        <fullName evidence="16">TonB-denpendent receptor</fullName>
    </submittedName>
</protein>
<sequence length="811" mass="86516">MMTRTRLMKSTGVSVLALLAATCPAHAWADEAAASGEAEAADAAADGAGGSGGGLQEIVVSAERTNVTLQKASLSVSAVTDDTLKKANITEITGLNGSVPGLVIAKSGGGERNISIRGIGTATPENPNTQPGVSFHIDGVYIFNSIAANAAFIDVSQVEVLRGPQGTMYGQGSTGGTINVVSKQPEPGVLTGSANVGYGNYNLLKADAALNVPIGETIAVRGAVQRYRHDGYAKATSVAGDSGYELDNANDWGGKLAVKWQPSDRVSVLLSTIQYKGDANATAQKNILDPDPDPRRLTQDYPGKTYIRTQLYYGVVKFDMGAVTFNSITSYQKLHSKLSWDSDGLNTDLFYALTEGIQAGTGVRYDHTALWEQNTTSWTQEYNLASSNDGPFRWIVGAVYLHSKNQSYINEYRSGMGDGLDAPLPDNAAYNDPLVSRLTYAELSSITREAYAGYAQGSYELTDKLTVTAGIRYNHDKYSGVSDSLSGGSTSSTSGAFLQPTPGAGTTTQRMTGKFALDYDLTPENMVYASFTRGFKPGGINSSAAQGNSSFTIFGFENGTKPTFKPETLDSIEVGSKNRFLNNTLQINASAFYYFYKDLQFLEDDAILYSEGISNGPKAEVYGAELEMDWKATSHLRFEGSLSLLHSKFTGDYLALDPTAADAAQAAAGYAGNLFYTNFFGASLAREGARVNIKGNKLPQMPTVQGSAAVSWTGQVGPGEFTARAQYIYRGKFNSRAFAVPVQDDTPDYSQVNLFASYALGDSGLSVSATVTNLFNKDGVNSRFTDPYGSGQVSDTYIPPRQAIFSVGYAF</sequence>
<organism evidence="16 17">
    <name type="scientific">Novosphingobium barchaimii LL02</name>
    <dbReference type="NCBI Taxonomy" id="1114963"/>
    <lineage>
        <taxon>Bacteria</taxon>
        <taxon>Pseudomonadati</taxon>
        <taxon>Pseudomonadota</taxon>
        <taxon>Alphaproteobacteria</taxon>
        <taxon>Sphingomonadales</taxon>
        <taxon>Sphingomonadaceae</taxon>
        <taxon>Novosphingobium</taxon>
    </lineage>
</organism>
<dbReference type="Pfam" id="PF00593">
    <property type="entry name" value="TonB_dep_Rec_b-barrel"/>
    <property type="match status" value="1"/>
</dbReference>
<keyword evidence="7" id="KW-0406">Ion transport</keyword>
<keyword evidence="16" id="KW-0675">Receptor</keyword>
<comment type="subcellular location">
    <subcellularLocation>
        <location evidence="1 11">Cell outer membrane</location>
        <topology evidence="1 11">Multi-pass membrane protein</topology>
    </subcellularLocation>
</comment>
<dbReference type="EMBL" id="JACU01000013">
    <property type="protein sequence ID" value="KMS51147.1"/>
    <property type="molecule type" value="Genomic_DNA"/>
</dbReference>
<dbReference type="AlphaFoldDB" id="A0A0J7XH93"/>
<dbReference type="PATRIC" id="fig|1114963.3.peg.4679"/>
<evidence type="ECO:0000256" key="13">
    <source>
        <dbReference type="SAM" id="SignalP"/>
    </source>
</evidence>
<comment type="similarity">
    <text evidence="11 12">Belongs to the TonB-dependent receptor family.</text>
</comment>
<dbReference type="GO" id="GO:0006826">
    <property type="term" value="P:iron ion transport"/>
    <property type="evidence" value="ECO:0007669"/>
    <property type="project" value="UniProtKB-KW"/>
</dbReference>
<dbReference type="PROSITE" id="PS51318">
    <property type="entry name" value="TAT"/>
    <property type="match status" value="1"/>
</dbReference>
<evidence type="ECO:0000256" key="3">
    <source>
        <dbReference type="ARBA" id="ARBA00022452"/>
    </source>
</evidence>
<dbReference type="InterPro" id="IPR006311">
    <property type="entry name" value="TAT_signal"/>
</dbReference>
<feature type="domain" description="TonB-dependent receptor-like beta-barrel" evidence="14">
    <location>
        <begin position="289"/>
        <end position="774"/>
    </location>
</feature>
<evidence type="ECO:0000256" key="11">
    <source>
        <dbReference type="PROSITE-ProRule" id="PRU01360"/>
    </source>
</evidence>
<evidence type="ECO:0000256" key="6">
    <source>
        <dbReference type="ARBA" id="ARBA00023004"/>
    </source>
</evidence>
<dbReference type="GO" id="GO:0009279">
    <property type="term" value="C:cell outer membrane"/>
    <property type="evidence" value="ECO:0007669"/>
    <property type="project" value="UniProtKB-SubCell"/>
</dbReference>
<keyword evidence="8 12" id="KW-0798">TonB box</keyword>
<evidence type="ECO:0000256" key="2">
    <source>
        <dbReference type="ARBA" id="ARBA00022448"/>
    </source>
</evidence>
<dbReference type="Proteomes" id="UP000052268">
    <property type="component" value="Unassembled WGS sequence"/>
</dbReference>
<keyword evidence="4" id="KW-0410">Iron transport</keyword>
<accession>A0A0J7XH93</accession>
<keyword evidence="10 11" id="KW-0998">Cell outer membrane</keyword>
<dbReference type="PANTHER" id="PTHR32552:SF81">
    <property type="entry name" value="TONB-DEPENDENT OUTER MEMBRANE RECEPTOR"/>
    <property type="match status" value="1"/>
</dbReference>
<keyword evidence="3 11" id="KW-1134">Transmembrane beta strand</keyword>
<keyword evidence="5 11" id="KW-0812">Transmembrane</keyword>
<keyword evidence="6" id="KW-0408">Iron</keyword>
<keyword evidence="17" id="KW-1185">Reference proteome</keyword>
<feature type="signal peptide" evidence="13">
    <location>
        <begin position="1"/>
        <end position="27"/>
    </location>
</feature>
<evidence type="ECO:0000256" key="1">
    <source>
        <dbReference type="ARBA" id="ARBA00004571"/>
    </source>
</evidence>
<dbReference type="Gene3D" id="2.40.170.20">
    <property type="entry name" value="TonB-dependent receptor, beta-barrel domain"/>
    <property type="match status" value="1"/>
</dbReference>
<evidence type="ECO:0000313" key="16">
    <source>
        <dbReference type="EMBL" id="KMS51147.1"/>
    </source>
</evidence>
<evidence type="ECO:0000256" key="9">
    <source>
        <dbReference type="ARBA" id="ARBA00023136"/>
    </source>
</evidence>
<dbReference type="PROSITE" id="PS52016">
    <property type="entry name" value="TONB_DEPENDENT_REC_3"/>
    <property type="match status" value="1"/>
</dbReference>
<keyword evidence="9 11" id="KW-0472">Membrane</keyword>
<evidence type="ECO:0000256" key="5">
    <source>
        <dbReference type="ARBA" id="ARBA00022692"/>
    </source>
</evidence>
<evidence type="ECO:0000256" key="12">
    <source>
        <dbReference type="RuleBase" id="RU003357"/>
    </source>
</evidence>
<dbReference type="PANTHER" id="PTHR32552">
    <property type="entry name" value="FERRICHROME IRON RECEPTOR-RELATED"/>
    <property type="match status" value="1"/>
</dbReference>
<proteinExistence type="inferred from homology"/>
<evidence type="ECO:0000313" key="17">
    <source>
        <dbReference type="Proteomes" id="UP000052268"/>
    </source>
</evidence>
<feature type="chain" id="PRO_5005291445" evidence="13">
    <location>
        <begin position="28"/>
        <end position="811"/>
    </location>
</feature>
<evidence type="ECO:0000256" key="8">
    <source>
        <dbReference type="ARBA" id="ARBA00023077"/>
    </source>
</evidence>
<evidence type="ECO:0000256" key="4">
    <source>
        <dbReference type="ARBA" id="ARBA00022496"/>
    </source>
</evidence>
<dbReference type="SUPFAM" id="SSF56935">
    <property type="entry name" value="Porins"/>
    <property type="match status" value="1"/>
</dbReference>
<evidence type="ECO:0000259" key="15">
    <source>
        <dbReference type="Pfam" id="PF07715"/>
    </source>
</evidence>
<evidence type="ECO:0000256" key="7">
    <source>
        <dbReference type="ARBA" id="ARBA00023065"/>
    </source>
</evidence>
<comment type="caution">
    <text evidence="16">The sequence shown here is derived from an EMBL/GenBank/DDBJ whole genome shotgun (WGS) entry which is preliminary data.</text>
</comment>